<feature type="domain" description="Fibronectin type-III" evidence="3">
    <location>
        <begin position="294"/>
        <end position="380"/>
    </location>
</feature>
<proteinExistence type="predicted"/>
<evidence type="ECO:0000259" key="3">
    <source>
        <dbReference type="PROSITE" id="PS50853"/>
    </source>
</evidence>
<dbReference type="Pfam" id="PF00041">
    <property type="entry name" value="fn3"/>
    <property type="match status" value="1"/>
</dbReference>
<evidence type="ECO:0000256" key="2">
    <source>
        <dbReference type="ARBA" id="ARBA00023326"/>
    </source>
</evidence>
<evidence type="ECO:0000313" key="4">
    <source>
        <dbReference type="EMBL" id="MFC4014574.1"/>
    </source>
</evidence>
<keyword evidence="2" id="KW-0624">Polysaccharide degradation</keyword>
<comment type="caution">
    <text evidence="4">The sequence shown here is derived from an EMBL/GenBank/DDBJ whole genome shotgun (WGS) entry which is preliminary data.</text>
</comment>
<dbReference type="PANTHER" id="PTHR46957">
    <property type="entry name" value="CYTOKINE RECEPTOR"/>
    <property type="match status" value="1"/>
</dbReference>
<protein>
    <submittedName>
        <fullName evidence="4">Fibronectin type III domain-containing protein</fullName>
    </submittedName>
</protein>
<name>A0ABV8GNP2_9ACTN</name>
<keyword evidence="1" id="KW-0378">Hydrolase</keyword>
<keyword evidence="1" id="KW-0326">Glycosidase</keyword>
<evidence type="ECO:0000313" key="5">
    <source>
        <dbReference type="Proteomes" id="UP001595851"/>
    </source>
</evidence>
<dbReference type="PROSITE" id="PS50853">
    <property type="entry name" value="FN3"/>
    <property type="match status" value="2"/>
</dbReference>
<keyword evidence="2" id="KW-0119">Carbohydrate metabolism</keyword>
<dbReference type="EMBL" id="JBHSBI010000036">
    <property type="protein sequence ID" value="MFC4014574.1"/>
    <property type="molecule type" value="Genomic_DNA"/>
</dbReference>
<evidence type="ECO:0000256" key="1">
    <source>
        <dbReference type="ARBA" id="ARBA00023295"/>
    </source>
</evidence>
<reference evidence="5" key="1">
    <citation type="journal article" date="2019" name="Int. J. Syst. Evol. Microbiol.">
        <title>The Global Catalogue of Microorganisms (GCM) 10K type strain sequencing project: providing services to taxonomists for standard genome sequencing and annotation.</title>
        <authorList>
            <consortium name="The Broad Institute Genomics Platform"/>
            <consortium name="The Broad Institute Genome Sequencing Center for Infectious Disease"/>
            <person name="Wu L."/>
            <person name="Ma J."/>
        </authorList>
    </citation>
    <scope>NUCLEOTIDE SEQUENCE [LARGE SCALE GENOMIC DNA]</scope>
    <source>
        <strain evidence="5">TBRC 1276</strain>
    </source>
</reference>
<accession>A0ABV8GNP2</accession>
<dbReference type="SMART" id="SM00060">
    <property type="entry name" value="FN3"/>
    <property type="match status" value="3"/>
</dbReference>
<dbReference type="InterPro" id="IPR036116">
    <property type="entry name" value="FN3_sf"/>
</dbReference>
<sequence length="749" mass="78498">MGRIWQNTSLGAGQSTYEVSFPQAATAGNRIIVGVVSLFGEDVLSSGYELVAQSFGYAEVSIYSKIADGGETSFRVDGGEDSDVILYAEERDDARDLLFQHNGYVNGDTVTLNRVTVPQVSAGYVFAVEGRIPPAVQGGTWTPALAAAAASGGYSNTLTRAQFYGAAIGAAGNRTYQVNYRSSGPTGVTLAGFGVTDPTPPSMPPGLHATDVADTSVSIAWNPATDNVGVTAYGLYRNGSKVGADQTGRTYTFTGLTKGTVYELGVDARDAAGNRSERSTISVLAITDLAPPTPPENVRLVDLAHTTATLAWDAAADDVGLAGYGLYVNGSKVGDDHSELQHTFTGLGRGRAYTAGVDAVDTSGNRSPIVTLDFTTIADTLPGAPPGLTATPGVEEVTLAWQPATDDLGIARYEVLLDGQVTAATATLGYVIEGLNPGGTYTIGVRAVDDGGGRGPIVELEVSTLAADWTPNATPVYRLEGWTGNARDAYGVDWVVEREEGWASTADVTPLEAESDSSDGGFSGPGSFGARRITLSGKAVANSRASMLAAQDRIKAALTPRELGTLRVQEGGLTRQAQVRLTGGVEISDRGSIAFGWVLPLLAPNPRRTAVRPIYDEVAVETLPGSASISIHMAGDYRWIPAQIRVWGPIKDFTITHQESGLVIRTKPGTALPADSRYSLDIDLATRVVLAYVPPDVYPEPRPGRGALGSFPARFALKNGPNTLILAGDPVPGAAGSPRMVVQAWDSWR</sequence>
<dbReference type="InterPro" id="IPR003961">
    <property type="entry name" value="FN3_dom"/>
</dbReference>
<dbReference type="RefSeq" id="WP_379534409.1">
    <property type="nucleotide sequence ID" value="NZ_JBHSBI010000036.1"/>
</dbReference>
<feature type="domain" description="Fibronectin type-III" evidence="3">
    <location>
        <begin position="203"/>
        <end position="292"/>
    </location>
</feature>
<dbReference type="CDD" id="cd00063">
    <property type="entry name" value="FN3"/>
    <property type="match status" value="3"/>
</dbReference>
<dbReference type="Proteomes" id="UP001595851">
    <property type="component" value="Unassembled WGS sequence"/>
</dbReference>
<dbReference type="InterPro" id="IPR013783">
    <property type="entry name" value="Ig-like_fold"/>
</dbReference>
<organism evidence="4 5">
    <name type="scientific">Nonomuraea purpurea</name>
    <dbReference type="NCBI Taxonomy" id="1849276"/>
    <lineage>
        <taxon>Bacteria</taxon>
        <taxon>Bacillati</taxon>
        <taxon>Actinomycetota</taxon>
        <taxon>Actinomycetes</taxon>
        <taxon>Streptosporangiales</taxon>
        <taxon>Streptosporangiaceae</taxon>
        <taxon>Nonomuraea</taxon>
    </lineage>
</organism>
<dbReference type="InterPro" id="IPR050713">
    <property type="entry name" value="RTP_Phos/Ushers"/>
</dbReference>
<dbReference type="PANTHER" id="PTHR46957:SF3">
    <property type="entry name" value="CYTOKINE RECEPTOR"/>
    <property type="match status" value="1"/>
</dbReference>
<dbReference type="SUPFAM" id="SSF49265">
    <property type="entry name" value="Fibronectin type III"/>
    <property type="match status" value="2"/>
</dbReference>
<dbReference type="Gene3D" id="2.60.40.10">
    <property type="entry name" value="Immunoglobulins"/>
    <property type="match status" value="3"/>
</dbReference>
<gene>
    <name evidence="4" type="ORF">ACFOY2_45640</name>
</gene>
<keyword evidence="5" id="KW-1185">Reference proteome</keyword>